<protein>
    <submittedName>
        <fullName evidence="1">Uncharacterized protein</fullName>
    </submittedName>
</protein>
<evidence type="ECO:0000313" key="1">
    <source>
        <dbReference type="EMBL" id="KAK4020043.1"/>
    </source>
</evidence>
<comment type="caution">
    <text evidence="1">The sequence shown here is derived from an EMBL/GenBank/DDBJ whole genome shotgun (WGS) entry which is preliminary data.</text>
</comment>
<proteinExistence type="predicted"/>
<sequence length="60" mass="6800">MFREEQLPTTYTPPPTQNTLDYGLLFKAVRMESPDASAVRRVVSETDAHCWVRAEPHPGV</sequence>
<organism evidence="1 2">
    <name type="scientific">Daphnia magna</name>
    <dbReference type="NCBI Taxonomy" id="35525"/>
    <lineage>
        <taxon>Eukaryota</taxon>
        <taxon>Metazoa</taxon>
        <taxon>Ecdysozoa</taxon>
        <taxon>Arthropoda</taxon>
        <taxon>Crustacea</taxon>
        <taxon>Branchiopoda</taxon>
        <taxon>Diplostraca</taxon>
        <taxon>Cladocera</taxon>
        <taxon>Anomopoda</taxon>
        <taxon>Daphniidae</taxon>
        <taxon>Daphnia</taxon>
    </lineage>
</organism>
<keyword evidence="2" id="KW-1185">Reference proteome</keyword>
<evidence type="ECO:0000313" key="2">
    <source>
        <dbReference type="Proteomes" id="UP001234178"/>
    </source>
</evidence>
<reference evidence="1 2" key="1">
    <citation type="journal article" date="2023" name="Nucleic Acids Res.">
        <title>The hologenome of Daphnia magna reveals possible DNA methylation and microbiome-mediated evolution of the host genome.</title>
        <authorList>
            <person name="Chaturvedi A."/>
            <person name="Li X."/>
            <person name="Dhandapani V."/>
            <person name="Marshall H."/>
            <person name="Kissane S."/>
            <person name="Cuenca-Cambronero M."/>
            <person name="Asole G."/>
            <person name="Calvet F."/>
            <person name="Ruiz-Romero M."/>
            <person name="Marangio P."/>
            <person name="Guigo R."/>
            <person name="Rago D."/>
            <person name="Mirbahai L."/>
            <person name="Eastwood N."/>
            <person name="Colbourne J.K."/>
            <person name="Zhou J."/>
            <person name="Mallon E."/>
            <person name="Orsini L."/>
        </authorList>
    </citation>
    <scope>NUCLEOTIDE SEQUENCE [LARGE SCALE GENOMIC DNA]</scope>
    <source>
        <strain evidence="1">LRV0_1</strain>
    </source>
</reference>
<dbReference type="EMBL" id="JAOYFB010000036">
    <property type="protein sequence ID" value="KAK4020043.1"/>
    <property type="molecule type" value="Genomic_DNA"/>
</dbReference>
<gene>
    <name evidence="1" type="ORF">OUZ56_002039</name>
</gene>
<dbReference type="Proteomes" id="UP001234178">
    <property type="component" value="Unassembled WGS sequence"/>
</dbReference>
<name>A0ABR0A4H5_9CRUS</name>
<accession>A0ABR0A4H5</accession>